<reference evidence="1 2" key="1">
    <citation type="journal article" date="2014" name="FEMS Microbiol. Lett.">
        <title>The genome of the Erwinia amylovora phage PhiEaH1 reveals greater diversity and broadens the applicability of phages for the treatment of fire blight.</title>
        <authorList>
            <person name="Meczker K."/>
            <person name="Domotor D."/>
            <person name="Vass J."/>
            <person name="Rakhely G."/>
            <person name="Schneider G."/>
            <person name="Kovacs T."/>
        </authorList>
    </citation>
    <scope>NUCLEOTIDE SEQUENCE [LARGE SCALE GENOMIC DNA]</scope>
</reference>
<dbReference type="RefSeq" id="YP_009010182.1">
    <property type="nucleotide sequence ID" value="NC_023610.1"/>
</dbReference>
<sequence length="79" mass="8909">MKKFLKELFVFLAASACAGVLSIFVVWAFLVHFPFDLLSDEPPYQEHIPHRIQTLTSSTLSEAETTAQFVDSGRTDFSK</sequence>
<dbReference type="EMBL" id="KF623294">
    <property type="protein sequence ID" value="AGX01851.1"/>
    <property type="molecule type" value="Genomic_DNA"/>
</dbReference>
<dbReference type="Proteomes" id="UP000204235">
    <property type="component" value="Segment"/>
</dbReference>
<dbReference type="KEGG" id="vg:18501024"/>
<accession>W8CZM8</accession>
<proteinExistence type="predicted"/>
<keyword evidence="2" id="KW-1185">Reference proteome</keyword>
<name>W8CZM8_9CAUD</name>
<organism evidence="1 2">
    <name type="scientific">Erwinia phage PhiEaH1</name>
    <dbReference type="NCBI Taxonomy" id="1401669"/>
    <lineage>
        <taxon>Viruses</taxon>
        <taxon>Duplodnaviria</taxon>
        <taxon>Heunggongvirae</taxon>
        <taxon>Uroviricota</taxon>
        <taxon>Caudoviricetes</taxon>
        <taxon>Chimalliviridae</taxon>
        <taxon>Iapetusvirus</taxon>
        <taxon>Iapetusvirus EaH1</taxon>
    </lineage>
</organism>
<evidence type="ECO:0000313" key="1">
    <source>
        <dbReference type="EMBL" id="AGX01851.1"/>
    </source>
</evidence>
<dbReference type="GeneID" id="18501024"/>
<protein>
    <submittedName>
        <fullName evidence="1">Uncharacterized protein</fullName>
    </submittedName>
</protein>
<evidence type="ECO:0000313" key="2">
    <source>
        <dbReference type="Proteomes" id="UP000204235"/>
    </source>
</evidence>